<dbReference type="Pfam" id="PF01261">
    <property type="entry name" value="AP_endonuc_2"/>
    <property type="match status" value="1"/>
</dbReference>
<dbReference type="Gene3D" id="3.20.20.150">
    <property type="entry name" value="Divalent-metal-dependent TIM barrel enzymes"/>
    <property type="match status" value="1"/>
</dbReference>
<evidence type="ECO:0000313" key="2">
    <source>
        <dbReference type="EMBL" id="GAA0765693.1"/>
    </source>
</evidence>
<dbReference type="PANTHER" id="PTHR12110">
    <property type="entry name" value="HYDROXYPYRUVATE ISOMERASE"/>
    <property type="match status" value="1"/>
</dbReference>
<dbReference type="InterPro" id="IPR013022">
    <property type="entry name" value="Xyl_isomerase-like_TIM-brl"/>
</dbReference>
<feature type="domain" description="Xylose isomerase-like TIM barrel" evidence="1">
    <location>
        <begin position="36"/>
        <end position="288"/>
    </location>
</feature>
<dbReference type="SUPFAM" id="SSF51658">
    <property type="entry name" value="Xylose isomerase-like"/>
    <property type="match status" value="1"/>
</dbReference>
<protein>
    <recommendedName>
        <fullName evidence="1">Xylose isomerase-like TIM barrel domain-containing protein</fullName>
    </recommendedName>
</protein>
<accession>A0ABN1KGN5</accession>
<dbReference type="Proteomes" id="UP001500279">
    <property type="component" value="Unassembled WGS sequence"/>
</dbReference>
<comment type="caution">
    <text evidence="2">The sequence shown here is derived from an EMBL/GenBank/DDBJ whole genome shotgun (WGS) entry which is preliminary data.</text>
</comment>
<dbReference type="InterPro" id="IPR036237">
    <property type="entry name" value="Xyl_isomerase-like_sf"/>
</dbReference>
<dbReference type="EMBL" id="BAAAEW010000042">
    <property type="protein sequence ID" value="GAA0765693.1"/>
    <property type="molecule type" value="Genomic_DNA"/>
</dbReference>
<evidence type="ECO:0000313" key="3">
    <source>
        <dbReference type="Proteomes" id="UP001500279"/>
    </source>
</evidence>
<evidence type="ECO:0000259" key="1">
    <source>
        <dbReference type="Pfam" id="PF01261"/>
    </source>
</evidence>
<reference evidence="2 3" key="1">
    <citation type="journal article" date="2019" name="Int. J. Syst. Evol. Microbiol.">
        <title>The Global Catalogue of Microorganisms (GCM) 10K type strain sequencing project: providing services to taxonomists for standard genome sequencing and annotation.</title>
        <authorList>
            <consortium name="The Broad Institute Genomics Platform"/>
            <consortium name="The Broad Institute Genome Sequencing Center for Infectious Disease"/>
            <person name="Wu L."/>
            <person name="Ma J."/>
        </authorList>
    </citation>
    <scope>NUCLEOTIDE SEQUENCE [LARGE SCALE GENOMIC DNA]</scope>
    <source>
        <strain evidence="2 3">JCM 15503</strain>
    </source>
</reference>
<sequence>MNANGKPSASAPAAGNFRDFGMDTITLAGPLEARLAAMRAAGFEQVMLSARDLVGHPQGVDAAVQAVRDSGLRVTGFQVLRDFEGLSGHLHAYKVDVAKSMLEMCHAVGAKVLLACSSTSSHASDSVADMARDLRKLAMLAVPMGIRVAFEALSWGRSVNEFTQAWEIVERADAPNLGLGLDAFHLLAMKTPLDALDLVDPDKIFLVQLADFMWQEIRSVEERISTARHFRVFPGEGVHNEALADMVTRLSQMGYRGDYSFEVFNDDYQQMPLPTVAARARRSADWLTEGVLRRSVPLPGSMQLKALR</sequence>
<dbReference type="InterPro" id="IPR050312">
    <property type="entry name" value="IolE/XylAMocC-like"/>
</dbReference>
<organism evidence="2 3">
    <name type="scientific">Ideonella azotifigens</name>
    <dbReference type="NCBI Taxonomy" id="513160"/>
    <lineage>
        <taxon>Bacteria</taxon>
        <taxon>Pseudomonadati</taxon>
        <taxon>Pseudomonadota</taxon>
        <taxon>Betaproteobacteria</taxon>
        <taxon>Burkholderiales</taxon>
        <taxon>Sphaerotilaceae</taxon>
        <taxon>Ideonella</taxon>
    </lineage>
</organism>
<gene>
    <name evidence="2" type="ORF">GCM10009107_53060</name>
</gene>
<dbReference type="RefSeq" id="WP_231011006.1">
    <property type="nucleotide sequence ID" value="NZ_BAAAEW010000042.1"/>
</dbReference>
<dbReference type="PANTHER" id="PTHR12110:SF21">
    <property type="entry name" value="XYLOSE ISOMERASE-LIKE TIM BARREL DOMAIN-CONTAINING PROTEIN"/>
    <property type="match status" value="1"/>
</dbReference>
<name>A0ABN1KGN5_9BURK</name>
<proteinExistence type="predicted"/>
<keyword evidence="3" id="KW-1185">Reference proteome</keyword>